<evidence type="ECO:0000256" key="5">
    <source>
        <dbReference type="ARBA" id="ARBA00023159"/>
    </source>
</evidence>
<dbReference type="Gene3D" id="2.160.10.20">
    <property type="entry name" value="Insect antifreeze protein"/>
    <property type="match status" value="1"/>
</dbReference>
<evidence type="ECO:0000313" key="13">
    <source>
        <dbReference type="RefSeq" id="XP_052746473.1"/>
    </source>
</evidence>
<dbReference type="RefSeq" id="XP_052746472.1">
    <property type="nucleotide sequence ID" value="XM_052890512.1"/>
</dbReference>
<name>A0ABM3M518_BICAN</name>
<dbReference type="PROSITE" id="PS50112">
    <property type="entry name" value="PAS"/>
    <property type="match status" value="2"/>
</dbReference>
<dbReference type="PROSITE" id="PS50888">
    <property type="entry name" value="BHLH"/>
    <property type="match status" value="1"/>
</dbReference>
<evidence type="ECO:0000313" key="11">
    <source>
        <dbReference type="Proteomes" id="UP001652582"/>
    </source>
</evidence>
<evidence type="ECO:0000256" key="1">
    <source>
        <dbReference type="ARBA" id="ARBA00022737"/>
    </source>
</evidence>
<gene>
    <name evidence="12 13 14" type="primary">LOC112057195</name>
</gene>
<feature type="compositionally biased region" description="Low complexity" evidence="8">
    <location>
        <begin position="446"/>
        <end position="470"/>
    </location>
</feature>
<keyword evidence="11" id="KW-1185">Reference proteome</keyword>
<dbReference type="Gene3D" id="4.10.280.10">
    <property type="entry name" value="Helix-loop-helix DNA-binding domain"/>
    <property type="match status" value="1"/>
</dbReference>
<dbReference type="PRINTS" id="PR00785">
    <property type="entry name" value="NCTRNSLOCATR"/>
</dbReference>
<dbReference type="PANTHER" id="PTHR46055">
    <property type="entry name" value="CIRCADIAN LOCOMOTER OUTPUT CYCLES PROTEIN KAPUT"/>
    <property type="match status" value="1"/>
</dbReference>
<dbReference type="RefSeq" id="XP_052746473.1">
    <property type="nucleotide sequence ID" value="XM_052890513.1"/>
</dbReference>
<accession>A0ABM3M518</accession>
<feature type="domain" description="PAS" evidence="9">
    <location>
        <begin position="252"/>
        <end position="299"/>
    </location>
</feature>
<evidence type="ECO:0000256" key="2">
    <source>
        <dbReference type="ARBA" id="ARBA00023015"/>
    </source>
</evidence>
<feature type="region of interest" description="Disordered" evidence="8">
    <location>
        <begin position="624"/>
        <end position="850"/>
    </location>
</feature>
<dbReference type="CDD" id="cd00130">
    <property type="entry name" value="PAS"/>
    <property type="match status" value="2"/>
</dbReference>
<dbReference type="InterPro" id="IPR035965">
    <property type="entry name" value="PAS-like_dom_sf"/>
</dbReference>
<dbReference type="InterPro" id="IPR047230">
    <property type="entry name" value="CLOCK-like"/>
</dbReference>
<keyword evidence="3" id="KW-0090">Biological rhythms</keyword>
<evidence type="ECO:0000256" key="8">
    <source>
        <dbReference type="SAM" id="MobiDB-lite"/>
    </source>
</evidence>
<keyword evidence="1" id="KW-0677">Repeat</keyword>
<feature type="region of interest" description="Disordered" evidence="8">
    <location>
        <begin position="586"/>
        <end position="606"/>
    </location>
</feature>
<proteinExistence type="predicted"/>
<keyword evidence="5" id="KW-0010">Activator</keyword>
<feature type="region of interest" description="Disordered" evidence="8">
    <location>
        <begin position="959"/>
        <end position="1239"/>
    </location>
</feature>
<feature type="domain" description="PAS" evidence="9">
    <location>
        <begin position="84"/>
        <end position="140"/>
    </location>
</feature>
<protein>
    <submittedName>
        <fullName evidence="12 13">Circadian locomoter output cycles protein kaput isoform X1</fullName>
    </submittedName>
</protein>
<keyword evidence="4" id="KW-0238">DNA-binding</keyword>
<organism evidence="11 14">
    <name type="scientific">Bicyclus anynana</name>
    <name type="common">Squinting bush brown butterfly</name>
    <dbReference type="NCBI Taxonomy" id="110368"/>
    <lineage>
        <taxon>Eukaryota</taxon>
        <taxon>Metazoa</taxon>
        <taxon>Ecdysozoa</taxon>
        <taxon>Arthropoda</taxon>
        <taxon>Hexapoda</taxon>
        <taxon>Insecta</taxon>
        <taxon>Pterygota</taxon>
        <taxon>Neoptera</taxon>
        <taxon>Endopterygota</taxon>
        <taxon>Lepidoptera</taxon>
        <taxon>Glossata</taxon>
        <taxon>Ditrysia</taxon>
        <taxon>Papilionoidea</taxon>
        <taxon>Nymphalidae</taxon>
        <taxon>Satyrinae</taxon>
        <taxon>Satyrini</taxon>
        <taxon>Mycalesina</taxon>
        <taxon>Bicyclus</taxon>
    </lineage>
</organism>
<evidence type="ECO:0000313" key="14">
    <source>
        <dbReference type="RefSeq" id="XP_052746474.1"/>
    </source>
</evidence>
<dbReference type="Pfam" id="PF00010">
    <property type="entry name" value="HLH"/>
    <property type="match status" value="1"/>
</dbReference>
<feature type="compositionally biased region" description="Low complexity" evidence="8">
    <location>
        <begin position="624"/>
        <end position="634"/>
    </location>
</feature>
<dbReference type="InterPro" id="IPR001610">
    <property type="entry name" value="PAC"/>
</dbReference>
<reference evidence="12 13" key="1">
    <citation type="submission" date="2025-05" db="UniProtKB">
        <authorList>
            <consortium name="RefSeq"/>
        </authorList>
    </citation>
    <scope>IDENTIFICATION</scope>
</reference>
<dbReference type="PANTHER" id="PTHR46055:SF3">
    <property type="entry name" value="CIRCADIAN LOCOMOTER OUTPUT CYCLES PROTEIN KAPUT"/>
    <property type="match status" value="1"/>
</dbReference>
<dbReference type="InterPro" id="IPR001067">
    <property type="entry name" value="Nuc_translocat"/>
</dbReference>
<sequence>MEDDGDDKDDFKRRTRNLSEKKRRDQFNTLVHELGAMISSNNRKMDKSTILRTTIYFLKNHNEITARARAHDVQDDWKPAFLTNEEFTYLLLEALEGFVIVFSANGRIIYVSESVASLLGHNPNDIINKNIYDLVYKDDRCNLYGLLQNPDTSVHAAKNDNADNEINFQCLMRRGTLDFRDDVSYELIQFNGYFRTDIEQDENCDLTFEDPHDSRVVYFCTAKLGTPQLIRDVSLVDPDRNEFVSRHSLEWKFLFLDHRAPPIIGYLPFEVLGTSGYDYYHFDDLEKVITCHEALMQKGELTSCYYRFLTKGQQWIWLQSRFYITYHQWHSKPEFVVCTHRVVSYVDVQTPTKQENIEQDTSTDCEPSHSGLKEPLSEEATAVSPSYMSESSDAYGNCISQIQQQSQSVKSMPTSADSVCATVASAGTPVTPAASWPSRSPYQPHGVGSDTGSVSGDSRSSQRNSSQDTQNVHEATLVPQHNIGAQYLEPVPYVGPVSMPGVLPMSLPPLPVIVSPNQAQLQEQLQRTHRELQHMIFRQQEELRLVKEQLMLARLGIFQPMISVQDPYGHNEEILHVPRIPPQIVYDGTHPRALGGYTPHQLHQPQPLQLPQAQALQAQALQAQAHQAQAQQHQSAVHESQMLRSPVHQPNTSQSPVQQSQMKLSPVEQSQMQLSPVQQSQMKLSPVQQSQMKLSPVQQSQMKLSPVQQSQMKLSPVQQSQMKLSPVQQSQMKLSPVEQSQMQLSPVEQSQMQLSPVQQSQMKLSPVQQSQMKLSPVEQSQMQLSPVQQSQMQLSPVQQSQMKLSPVQQSQMQLSPVQQSQMKLSPVQQSQMQLSPVQQSQTQLSPVQQSQTPQVQTFQVQLHPEQSHPLPLHQSQAPQAQTLQVQAPQLKAHHSSVPKAQVPQAQALQIQGHHVPTHRTPVQQAQAIQVQAHQVQALQAQAHQVQSLQAQANQVQALQAQAHHSQGRQVQTLQAQAHHSSGRQVQTLQAQAHHSSGRQAQAPQVQTLQAPSHQAHLLQAQGHQAQMQQSQTRQSQAHQSQMQQSQTRQSQAHQSQMQQSQTRQSQAHQSQMQQSQTRQSQAHQSQMQQSQTRQSQAHQSQMQQSQTRQSQAHQSQMQQSQTRQSQAHQSQMQQSQTRQSQAHQSQMQQSQTRQSQAHQSQMQQSQTRQSQAHQSQMQQSQTRQSQALQSQMQQSQTRQSQAHQSQMHQVHAHPLQPQSDHPARGAQNQYNPNMSRAPQ</sequence>
<dbReference type="SMART" id="SM00091">
    <property type="entry name" value="PAS"/>
    <property type="match status" value="2"/>
</dbReference>
<feature type="region of interest" description="Disordered" evidence="8">
    <location>
        <begin position="353"/>
        <end position="388"/>
    </location>
</feature>
<dbReference type="SMART" id="SM00353">
    <property type="entry name" value="HLH"/>
    <property type="match status" value="1"/>
</dbReference>
<dbReference type="SUPFAM" id="SSF47459">
    <property type="entry name" value="HLH, helix-loop-helix DNA-binding domain"/>
    <property type="match status" value="1"/>
</dbReference>
<dbReference type="InterPro" id="IPR013767">
    <property type="entry name" value="PAS_fold"/>
</dbReference>
<dbReference type="SMART" id="SM00086">
    <property type="entry name" value="PAC"/>
    <property type="match status" value="1"/>
</dbReference>
<dbReference type="GeneID" id="112057195"/>
<evidence type="ECO:0000313" key="12">
    <source>
        <dbReference type="RefSeq" id="XP_052746472.1"/>
    </source>
</evidence>
<dbReference type="InterPro" id="IPR036638">
    <property type="entry name" value="HLH_DNA-bd_sf"/>
</dbReference>
<feature type="compositionally biased region" description="Low complexity" evidence="8">
    <location>
        <begin position="1012"/>
        <end position="1206"/>
    </location>
</feature>
<evidence type="ECO:0000259" key="9">
    <source>
        <dbReference type="PROSITE" id="PS50112"/>
    </source>
</evidence>
<dbReference type="Gene3D" id="3.30.450.20">
    <property type="entry name" value="PAS domain"/>
    <property type="match status" value="2"/>
</dbReference>
<feature type="compositionally biased region" description="Polar residues" evidence="8">
    <location>
        <begin position="1226"/>
        <end position="1239"/>
    </location>
</feature>
<dbReference type="SUPFAM" id="SSF55785">
    <property type="entry name" value="PYP-like sensor domain (PAS domain)"/>
    <property type="match status" value="2"/>
</dbReference>
<keyword evidence="6" id="KW-0804">Transcription</keyword>
<feature type="region of interest" description="Disordered" evidence="8">
    <location>
        <begin position="428"/>
        <end position="470"/>
    </location>
</feature>
<feature type="domain" description="BHLH" evidence="10">
    <location>
        <begin position="11"/>
        <end position="61"/>
    </location>
</feature>
<keyword evidence="2" id="KW-0805">Transcription regulation</keyword>
<feature type="compositionally biased region" description="Low complexity" evidence="8">
    <location>
        <begin position="779"/>
        <end position="850"/>
    </location>
</feature>
<dbReference type="InterPro" id="IPR000014">
    <property type="entry name" value="PAS"/>
</dbReference>
<evidence type="ECO:0000256" key="3">
    <source>
        <dbReference type="ARBA" id="ARBA00023108"/>
    </source>
</evidence>
<dbReference type="Pfam" id="PF14598">
    <property type="entry name" value="PAS_11"/>
    <property type="match status" value="1"/>
</dbReference>
<dbReference type="RefSeq" id="XP_052746474.1">
    <property type="nucleotide sequence ID" value="XM_052890514.1"/>
</dbReference>
<dbReference type="InterPro" id="IPR011598">
    <property type="entry name" value="bHLH_dom"/>
</dbReference>
<dbReference type="Proteomes" id="UP001652582">
    <property type="component" value="Chromosome Z"/>
</dbReference>
<feature type="compositionally biased region" description="Polar residues" evidence="8">
    <location>
        <begin position="967"/>
        <end position="1011"/>
    </location>
</feature>
<evidence type="ECO:0000256" key="7">
    <source>
        <dbReference type="ARBA" id="ARBA00023242"/>
    </source>
</evidence>
<evidence type="ECO:0000256" key="4">
    <source>
        <dbReference type="ARBA" id="ARBA00023125"/>
    </source>
</evidence>
<dbReference type="Pfam" id="PF00989">
    <property type="entry name" value="PAS"/>
    <property type="match status" value="1"/>
</dbReference>
<feature type="compositionally biased region" description="Polar residues" evidence="8">
    <location>
        <begin position="648"/>
        <end position="773"/>
    </location>
</feature>
<evidence type="ECO:0000256" key="6">
    <source>
        <dbReference type="ARBA" id="ARBA00023163"/>
    </source>
</evidence>
<keyword evidence="7" id="KW-0539">Nucleus</keyword>
<evidence type="ECO:0000259" key="10">
    <source>
        <dbReference type="PROSITE" id="PS50888"/>
    </source>
</evidence>